<dbReference type="RefSeq" id="WP_143126824.1">
    <property type="nucleotide sequence ID" value="NZ_VJMG01000060.1"/>
</dbReference>
<evidence type="ECO:0000256" key="1">
    <source>
        <dbReference type="SAM" id="MobiDB-lite"/>
    </source>
</evidence>
<name>A0A549T1X4_9HYPH</name>
<dbReference type="InterPro" id="IPR007379">
    <property type="entry name" value="Tim44-like_dom"/>
</dbReference>
<keyword evidence="2" id="KW-1133">Transmembrane helix</keyword>
<gene>
    <name evidence="5" type="ORF">FNA46_19190</name>
</gene>
<keyword evidence="6" id="KW-1185">Reference proteome</keyword>
<dbReference type="SMART" id="SM00978">
    <property type="entry name" value="Tim44"/>
    <property type="match status" value="1"/>
</dbReference>
<keyword evidence="2" id="KW-0812">Transmembrane</keyword>
<dbReference type="Gene3D" id="3.10.450.240">
    <property type="match status" value="1"/>
</dbReference>
<dbReference type="SUPFAM" id="SSF54427">
    <property type="entry name" value="NTF2-like"/>
    <property type="match status" value="1"/>
</dbReference>
<dbReference type="EMBL" id="VJMG01000060">
    <property type="protein sequence ID" value="TRL35869.1"/>
    <property type="molecule type" value="Genomic_DNA"/>
</dbReference>
<dbReference type="AlphaFoldDB" id="A0A549T1X4"/>
<protein>
    <submittedName>
        <fullName evidence="5">Tim44 domain-containing protein</fullName>
    </submittedName>
</protein>
<dbReference type="PANTHER" id="PTHR41542">
    <property type="entry name" value="BLL5807 PROTEIN"/>
    <property type="match status" value="1"/>
</dbReference>
<reference evidence="5 6" key="1">
    <citation type="submission" date="2019-07" db="EMBL/GenBank/DDBJ databases">
        <title>Ln-dependent methylotrophs.</title>
        <authorList>
            <person name="Tani A."/>
        </authorList>
    </citation>
    <scope>NUCLEOTIDE SEQUENCE [LARGE SCALE GENOMIC DNA]</scope>
    <source>
        <strain evidence="5 6">SM12</strain>
    </source>
</reference>
<evidence type="ECO:0000256" key="3">
    <source>
        <dbReference type="SAM" id="SignalP"/>
    </source>
</evidence>
<feature type="domain" description="Tim44-like" evidence="4">
    <location>
        <begin position="189"/>
        <end position="336"/>
    </location>
</feature>
<evidence type="ECO:0000256" key="2">
    <source>
        <dbReference type="SAM" id="Phobius"/>
    </source>
</evidence>
<dbReference type="Proteomes" id="UP000316801">
    <property type="component" value="Unassembled WGS sequence"/>
</dbReference>
<keyword evidence="2" id="KW-0472">Membrane</keyword>
<comment type="caution">
    <text evidence="5">The sequence shown here is derived from an EMBL/GenBank/DDBJ whole genome shotgun (WGS) entry which is preliminary data.</text>
</comment>
<keyword evidence="3" id="KW-0732">Signal</keyword>
<dbReference type="PANTHER" id="PTHR41542:SF1">
    <property type="entry name" value="BLL5807 PROTEIN"/>
    <property type="match status" value="1"/>
</dbReference>
<accession>A0A549T1X4</accession>
<feature type="transmembrane region" description="Helical" evidence="2">
    <location>
        <begin position="94"/>
        <end position="115"/>
    </location>
</feature>
<proteinExistence type="predicted"/>
<sequence>MLSRLRRFKHVLSVMVIGMAVSLAAVDFAEARRAGSSGFGSRGTRTYSAPPTTRTAPDTAAPIQRSMTPNTQTNAANPGMAAGQQAAGQQARRGLFGGFGGGILGGLFLGGLFGMMMGHGFGGLAGMFGMLFQMLLIGGLIFLLMRMFARRTQPATGSASRYSYDAPPAQGAGFRIPQMGSAGAAAAGAAAATRPRVASKATDEIGITNGDLDAFERLLTDVQSAYGAEDYARLRVLATPEAMSYLAEELGENATQGVRNEVTDVRLLQGDLAESWRENGLDYATVAMRYQSIDVMRNRKTGAVTQGDPATPTQTTEVWTFVRKPGEDWKLSAIQGTD</sequence>
<organism evidence="5 6">
    <name type="scientific">Rhizobium straminoryzae</name>
    <dbReference type="NCBI Taxonomy" id="1387186"/>
    <lineage>
        <taxon>Bacteria</taxon>
        <taxon>Pseudomonadati</taxon>
        <taxon>Pseudomonadota</taxon>
        <taxon>Alphaproteobacteria</taxon>
        <taxon>Hyphomicrobiales</taxon>
        <taxon>Rhizobiaceae</taxon>
        <taxon>Rhizobium/Agrobacterium group</taxon>
        <taxon>Rhizobium</taxon>
    </lineage>
</organism>
<feature type="signal peptide" evidence="3">
    <location>
        <begin position="1"/>
        <end position="24"/>
    </location>
</feature>
<dbReference type="InterPro" id="IPR032710">
    <property type="entry name" value="NTF2-like_dom_sf"/>
</dbReference>
<feature type="chain" id="PRO_5022245844" evidence="3">
    <location>
        <begin position="25"/>
        <end position="338"/>
    </location>
</feature>
<feature type="transmembrane region" description="Helical" evidence="2">
    <location>
        <begin position="121"/>
        <end position="144"/>
    </location>
</feature>
<evidence type="ECO:0000259" key="4">
    <source>
        <dbReference type="SMART" id="SM00978"/>
    </source>
</evidence>
<evidence type="ECO:0000313" key="5">
    <source>
        <dbReference type="EMBL" id="TRL35869.1"/>
    </source>
</evidence>
<dbReference type="Pfam" id="PF04280">
    <property type="entry name" value="Tim44"/>
    <property type="match status" value="1"/>
</dbReference>
<evidence type="ECO:0000313" key="6">
    <source>
        <dbReference type="Proteomes" id="UP000316801"/>
    </source>
</evidence>
<feature type="compositionally biased region" description="Low complexity" evidence="1">
    <location>
        <begin position="42"/>
        <end position="62"/>
    </location>
</feature>
<feature type="region of interest" description="Disordered" evidence="1">
    <location>
        <begin position="35"/>
        <end position="64"/>
    </location>
</feature>